<evidence type="ECO:0000256" key="5">
    <source>
        <dbReference type="ARBA" id="ARBA00023211"/>
    </source>
</evidence>
<evidence type="ECO:0000256" key="8">
    <source>
        <dbReference type="HAMAP-Rule" id="MF_01518"/>
    </source>
</evidence>
<feature type="domain" description="Amidohydrolase-related" evidence="9">
    <location>
        <begin position="79"/>
        <end position="366"/>
    </location>
</feature>
<proteinExistence type="inferred from homology"/>
<dbReference type="STRING" id="555088.DealDRAFT_0500"/>
<dbReference type="Pfam" id="PF01979">
    <property type="entry name" value="Amidohydro_1"/>
    <property type="match status" value="1"/>
</dbReference>
<dbReference type="PANTHER" id="PTHR11113:SF2">
    <property type="entry name" value="ADENINE DEAMINASE"/>
    <property type="match status" value="1"/>
</dbReference>
<dbReference type="Gene3D" id="3.20.20.140">
    <property type="entry name" value="Metal-dependent hydrolases"/>
    <property type="match status" value="1"/>
</dbReference>
<evidence type="ECO:0000256" key="3">
    <source>
        <dbReference type="ARBA" id="ARBA00012782"/>
    </source>
</evidence>
<dbReference type="RefSeq" id="WP_008514552.1">
    <property type="nucleotide sequence ID" value="NZ_ACJM01000002.1"/>
</dbReference>
<dbReference type="InterPro" id="IPR026912">
    <property type="entry name" value="Adenine_deam_C"/>
</dbReference>
<evidence type="ECO:0000256" key="7">
    <source>
        <dbReference type="ARBA" id="ARBA00069718"/>
    </source>
</evidence>
<evidence type="ECO:0000259" key="9">
    <source>
        <dbReference type="Pfam" id="PF01979"/>
    </source>
</evidence>
<keyword evidence="4 8" id="KW-0378">Hydrolase</keyword>
<dbReference type="SUPFAM" id="SSF51338">
    <property type="entry name" value="Composite domain of metallo-dependent hydrolases"/>
    <property type="match status" value="1"/>
</dbReference>
<evidence type="ECO:0000256" key="2">
    <source>
        <dbReference type="ARBA" id="ARBA00006773"/>
    </source>
</evidence>
<accession>C0GDT7</accession>
<comment type="catalytic activity">
    <reaction evidence="6 8">
        <text>adenine + H2O + H(+) = hypoxanthine + NH4(+)</text>
        <dbReference type="Rhea" id="RHEA:23688"/>
        <dbReference type="ChEBI" id="CHEBI:15377"/>
        <dbReference type="ChEBI" id="CHEBI:15378"/>
        <dbReference type="ChEBI" id="CHEBI:16708"/>
        <dbReference type="ChEBI" id="CHEBI:17368"/>
        <dbReference type="ChEBI" id="CHEBI:28938"/>
        <dbReference type="EC" id="3.5.4.2"/>
    </reaction>
</comment>
<dbReference type="HAMAP" id="MF_01518">
    <property type="entry name" value="Adenine_deamin"/>
    <property type="match status" value="1"/>
</dbReference>
<evidence type="ECO:0000313" key="12">
    <source>
        <dbReference type="Proteomes" id="UP000006443"/>
    </source>
</evidence>
<dbReference type="CDD" id="cd01295">
    <property type="entry name" value="AdeC"/>
    <property type="match status" value="1"/>
</dbReference>
<dbReference type="Pfam" id="PF13382">
    <property type="entry name" value="Adenine_deam_C"/>
    <property type="match status" value="1"/>
</dbReference>
<dbReference type="AlphaFoldDB" id="C0GDT7"/>
<dbReference type="eggNOG" id="COG1001">
    <property type="taxonomic scope" value="Bacteria"/>
</dbReference>
<dbReference type="EC" id="3.5.4.2" evidence="3 8"/>
<dbReference type="GO" id="GO:0006146">
    <property type="term" value="P:adenine catabolic process"/>
    <property type="evidence" value="ECO:0007669"/>
    <property type="project" value="InterPro"/>
</dbReference>
<evidence type="ECO:0000256" key="4">
    <source>
        <dbReference type="ARBA" id="ARBA00022801"/>
    </source>
</evidence>
<dbReference type="FunFam" id="3.20.20.140:FF:000016">
    <property type="entry name" value="Adenine deaminase"/>
    <property type="match status" value="1"/>
</dbReference>
<dbReference type="InterPro" id="IPR011059">
    <property type="entry name" value="Metal-dep_hydrolase_composite"/>
</dbReference>
<comment type="cofactor">
    <cofactor evidence="1 8">
        <name>Mn(2+)</name>
        <dbReference type="ChEBI" id="CHEBI:29035"/>
    </cofactor>
</comment>
<dbReference type="EMBL" id="ACJM01000002">
    <property type="protein sequence ID" value="EEG78570.1"/>
    <property type="molecule type" value="Genomic_DNA"/>
</dbReference>
<feature type="domain" description="Adenine deaminase C-terminal" evidence="10">
    <location>
        <begin position="422"/>
        <end position="588"/>
    </location>
</feature>
<dbReference type="NCBIfam" id="TIGR01178">
    <property type="entry name" value="ade"/>
    <property type="match status" value="1"/>
</dbReference>
<comment type="similarity">
    <text evidence="2 8">Belongs to the metallo-dependent hydrolases superfamily. Adenine deaminase family.</text>
</comment>
<reference evidence="11 12" key="1">
    <citation type="submission" date="2009-02" db="EMBL/GenBank/DDBJ databases">
        <title>Sequencing of the draft genome and assembly of Dethiobacter alkaliphilus AHT 1.</title>
        <authorList>
            <consortium name="US DOE Joint Genome Institute (JGI-PGF)"/>
            <person name="Lucas S."/>
            <person name="Copeland A."/>
            <person name="Lapidus A."/>
            <person name="Glavina del Rio T."/>
            <person name="Dalin E."/>
            <person name="Tice H."/>
            <person name="Bruce D."/>
            <person name="Goodwin L."/>
            <person name="Pitluck S."/>
            <person name="Larimer F."/>
            <person name="Land M.L."/>
            <person name="Hauser L."/>
            <person name="Muyzer G."/>
        </authorList>
    </citation>
    <scope>NUCLEOTIDE SEQUENCE [LARGE SCALE GENOMIC DNA]</scope>
    <source>
        <strain evidence="11 12">AHT 1</strain>
    </source>
</reference>
<dbReference type="Gene3D" id="2.30.40.10">
    <property type="entry name" value="Urease, subunit C, domain 1"/>
    <property type="match status" value="1"/>
</dbReference>
<protein>
    <recommendedName>
        <fullName evidence="7 8">Adenine deaminase</fullName>
        <shortName evidence="8">Adenase</shortName>
        <shortName evidence="8">Adenine aminase</shortName>
        <ecNumber evidence="3 8">3.5.4.2</ecNumber>
    </recommendedName>
</protein>
<evidence type="ECO:0000259" key="10">
    <source>
        <dbReference type="Pfam" id="PF13382"/>
    </source>
</evidence>
<dbReference type="InterPro" id="IPR006679">
    <property type="entry name" value="Adenine_deam"/>
</dbReference>
<dbReference type="Proteomes" id="UP000006443">
    <property type="component" value="Unassembled WGS sequence"/>
</dbReference>
<name>C0GDT7_DETAL</name>
<keyword evidence="5 8" id="KW-0464">Manganese</keyword>
<sequence length="599" mass="63735">MGERKENNLQDVSQTLVDVAMGRKTADLVIKDARLVNVHTAEIIPGTDVAVAEGRIALVGDASHTIGPETTVIDAAGKYLAPGFLDGHIHVESSMVNVTGFAGAVMPHGTTAIFMDPHEIANVLGMEGIRLMHEEGKTVPLRVFTTVPSCVPAAPGMEDAGAAIGPEEVREVLSWEGVAGLGEMMNFPGVLANDPHVHAIIKETLAAGKVVTGHYAMPTEGPGLHAYMSAGISSCHESVTKEGALAKLRSGMYAMLREGSAWHDVKETIRAVTEHNIDSSYCILCSDDTHPETLLERGHLNHVVMRAIQEGLNPIRAIQMVTINPARYFNCDKDLGSIAPGKYADMLLISDLTCVEVDSVFIAGNLIADKGKLQTKLPTHKYPVSVRHSVRLPKPLEEADFHIKAPNTTPTVRVMQISEAQVGTKELQLQVPAQNGLIHADPTKDLAKVAVFERHSGQGTHAVGFVTGFGFTRGAVASTVAHDSHNLLIVGTNDADMAVAGNILAEHGGGMVAVSEGEVLALVELPVAGLMSDQPVEEVAQNVAALAKAWQNLGCTLVSPFMTMALLSLPVIPDLRITNRGLVDVTKFDFVNLFVGADE</sequence>
<dbReference type="OrthoDB" id="9775607at2"/>
<keyword evidence="12" id="KW-1185">Reference proteome</keyword>
<dbReference type="InterPro" id="IPR032466">
    <property type="entry name" value="Metal_Hydrolase"/>
</dbReference>
<evidence type="ECO:0000313" key="11">
    <source>
        <dbReference type="EMBL" id="EEG78570.1"/>
    </source>
</evidence>
<organism evidence="11 12">
    <name type="scientific">Dethiobacter alkaliphilus AHT 1</name>
    <dbReference type="NCBI Taxonomy" id="555088"/>
    <lineage>
        <taxon>Bacteria</taxon>
        <taxon>Bacillati</taxon>
        <taxon>Bacillota</taxon>
        <taxon>Dethiobacteria</taxon>
        <taxon>Dethiobacterales</taxon>
        <taxon>Dethiobacteraceae</taxon>
        <taxon>Dethiobacter</taxon>
    </lineage>
</organism>
<dbReference type="InterPro" id="IPR006680">
    <property type="entry name" value="Amidohydro-rel"/>
</dbReference>
<evidence type="ECO:0000256" key="6">
    <source>
        <dbReference type="ARBA" id="ARBA00047720"/>
    </source>
</evidence>
<gene>
    <name evidence="8" type="primary">ade</name>
    <name evidence="11" type="ORF">DealDRAFT_0500</name>
</gene>
<comment type="caution">
    <text evidence="11">The sequence shown here is derived from an EMBL/GenBank/DDBJ whole genome shotgun (WGS) entry which is preliminary data.</text>
</comment>
<dbReference type="SUPFAM" id="SSF51556">
    <property type="entry name" value="Metallo-dependent hydrolases"/>
    <property type="match status" value="1"/>
</dbReference>
<evidence type="ECO:0000256" key="1">
    <source>
        <dbReference type="ARBA" id="ARBA00001936"/>
    </source>
</evidence>
<dbReference type="GO" id="GO:0000034">
    <property type="term" value="F:adenine deaminase activity"/>
    <property type="evidence" value="ECO:0007669"/>
    <property type="project" value="UniProtKB-UniRule"/>
</dbReference>
<dbReference type="PANTHER" id="PTHR11113">
    <property type="entry name" value="N-ACETYLGLUCOSAMINE-6-PHOSPHATE DEACETYLASE"/>
    <property type="match status" value="1"/>
</dbReference>